<dbReference type="Gene3D" id="3.30.450.20">
    <property type="entry name" value="PAS domain"/>
    <property type="match status" value="3"/>
</dbReference>
<dbReference type="SUPFAM" id="SSF52738">
    <property type="entry name" value="Methylesterase CheB, C-terminal domain"/>
    <property type="match status" value="1"/>
</dbReference>
<feature type="domain" description="PAS" evidence="16">
    <location>
        <begin position="1003"/>
        <end position="1073"/>
    </location>
</feature>
<dbReference type="PROSITE" id="PS50122">
    <property type="entry name" value="CHEB"/>
    <property type="match status" value="1"/>
</dbReference>
<evidence type="ECO:0000259" key="16">
    <source>
        <dbReference type="PROSITE" id="PS50112"/>
    </source>
</evidence>
<dbReference type="SUPFAM" id="SSF47757">
    <property type="entry name" value="Chemotaxis receptor methyltransferase CheR, N-terminal domain"/>
    <property type="match status" value="1"/>
</dbReference>
<feature type="coiled-coil region" evidence="12">
    <location>
        <begin position="674"/>
        <end position="750"/>
    </location>
</feature>
<dbReference type="Pfam" id="PF01739">
    <property type="entry name" value="CheR"/>
    <property type="match status" value="1"/>
</dbReference>
<dbReference type="InterPro" id="IPR001789">
    <property type="entry name" value="Sig_transdc_resp-reg_receiver"/>
</dbReference>
<comment type="caution">
    <text evidence="20">The sequence shown here is derived from an EMBL/GenBank/DDBJ whole genome shotgun (WGS) entry which is preliminary data.</text>
</comment>
<dbReference type="FunFam" id="3.30.450.20:FF:000060">
    <property type="entry name" value="Sensor protein FixL"/>
    <property type="match status" value="1"/>
</dbReference>
<evidence type="ECO:0000256" key="11">
    <source>
        <dbReference type="PROSITE-ProRule" id="PRU00169"/>
    </source>
</evidence>
<dbReference type="Pfam" id="PF13426">
    <property type="entry name" value="PAS_9"/>
    <property type="match status" value="1"/>
</dbReference>
<dbReference type="InterPro" id="IPR035909">
    <property type="entry name" value="CheB_C"/>
</dbReference>
<dbReference type="PROSITE" id="PS50113">
    <property type="entry name" value="PAC"/>
    <property type="match status" value="2"/>
</dbReference>
<dbReference type="Proteomes" id="UP000244523">
    <property type="component" value="Unassembled WGS sequence"/>
</dbReference>
<dbReference type="EMBL" id="QBUD01000010">
    <property type="protein sequence ID" value="PUB12437.1"/>
    <property type="molecule type" value="Genomic_DNA"/>
</dbReference>
<dbReference type="CDD" id="cd00130">
    <property type="entry name" value="PAS"/>
    <property type="match status" value="2"/>
</dbReference>
<dbReference type="CDD" id="cd00082">
    <property type="entry name" value="HisKA"/>
    <property type="match status" value="1"/>
</dbReference>
<feature type="active site" evidence="10">
    <location>
        <position position="172"/>
    </location>
</feature>
<dbReference type="SMART" id="SM00388">
    <property type="entry name" value="HisKA"/>
    <property type="match status" value="1"/>
</dbReference>
<dbReference type="OrthoDB" id="9816309at2"/>
<dbReference type="SUPFAM" id="SSF55785">
    <property type="entry name" value="PYP-like sensor domain (PAS domain)"/>
    <property type="match status" value="3"/>
</dbReference>
<feature type="domain" description="CheR-type methyltransferase" evidence="19">
    <location>
        <begin position="251"/>
        <end position="511"/>
    </location>
</feature>
<dbReference type="InterPro" id="IPR003661">
    <property type="entry name" value="HisK_dim/P_dom"/>
</dbReference>
<comment type="catalytic activity">
    <reaction evidence="1">
        <text>ATP + protein L-histidine = ADP + protein N-phospho-L-histidine.</text>
        <dbReference type="EC" id="2.7.13.3"/>
    </reaction>
</comment>
<sequence length="1505" mass="165849">MVRQPKKPSTPTKRKDRSNSAAKKRRATPKPRRQTSTTKAAPFAMPVVGLGASAGGLQAFTDFFEAMPDKTGMAFIAIHHVDPDHESLMADLLAKHTKMTVALAQDRTPIAPDHVYIIPPRQFLRIEKGILYLSEPAERRGMRLPIDFFFRSLAHDQQHNAIGIILSGTGSDGTAGIRNIKESGGMVLAQDPREAAHDGMPRNAIATGMVDQTLPVAEMPKAISKYAAQPYVRRGSTSKALGENARSAMAEIIEVLKAHNPINFEFYKEGTLLRRIERRMALRHMEDAADYLALLKDSTEEAQQLRADLLICVTSFFRDPEAFDYLAKNVLPDVVKNCAPGKPVRIWVPACATGEEAYSLAMLFIEQIQAVRKDVKLQIFASDVEDQSLAIAREGVYPAAIVGDISPERLARFFDKEDHSYRVKAHLRDAVVFAHQDILADAPFSKLDLISCRNLLIYLNSDAQERIIQMFHFALNDDGLLFLGSSETTNSHGAYFAPKSKKYRVYKRVGKARHRHLDFPLGKSPVFGRAIPAARNMEISHGQQLAELCQKLLVERYAPAAVLINAGMETLFVQGPADQYLKVPAGEASQDLLAMARPGLRAKLGSTIRTAFQTEQDVTATGNLTRAGHSVLVTISALPMVVDGVKLLLVTFADAPVKEAVEEAAENGNDSPIRTQLELELEATRQELQNTIREYERSSEELKASNEEAMSMNEEFQSTNEELETSKEELQSLNEELTMLNSQLQQKVEDEHHLTDDLNNLLSSSGIATLFLDRDLKIMRFTPATRQLFNVIANDVGRPFSDITGKINDPSLIEDSLKVLVDLNTIELEVQATDGKWFIRRILPYRTQDGKIDGFVVTFSDVSDLKALQQSNESALQFAEDIIGTVREPMLVLDEDLCVVRASRSFCSIFQTTSKAVQGKQLFNLQGGQWNQPDLRKLLERILPDKTTVEGHEIQIEVADLGKRSVLVNARQMKSETHGNRLILMAMEDITERQKIQQGLEEREARLSAILDAAPEAIITIDSQGIVTSYSPAARTILGYNSSEVIGQNVKMLMPEPDQSQHDGYMAHYLETGEKKIIGIGREMYARHKDGSEVPIRLNVAEWWIDGERNFTGIVHDLTEDMKRRDALARAQKMEAVGQLTGGLAHDFNNLLTVIIGNLELLEMELDDRSSKELLAEALEASELGAKLTTQLLAFSRKQSLEPATVSLNDLVIAVKPILVRTLGDDISVKTELADDLSLTVTDPGQVENAILNLAINARDAMPDGGTLTIQTRNVVLDSDYAATQVDVDPGPYVALSVTDTGMGIPNALTPRVFEPFFTTKGLGAGYGLGLSMVYGFVKQSGGHVAIYSEEGLGTTVTLYIPPAVKAAAAPAVAKSKQAKIPQSRNETILVVEDDPRVRRLTVNRLNGLGYQTLAAENGPEALEILQGNDRIALVLSDVVMPGGMTGFDVADKALKINPALKVLLATGYADGNEVVDGFARKRHPILRKPYSLNELAKTLRDLLD</sequence>
<keyword evidence="5" id="KW-0547">Nucleotide-binding</keyword>
<dbReference type="Pfam" id="PF00512">
    <property type="entry name" value="HisKA"/>
    <property type="match status" value="1"/>
</dbReference>
<name>A0A2T6KC00_9RHOB</name>
<feature type="domain" description="Histidine kinase" evidence="14">
    <location>
        <begin position="1143"/>
        <end position="1365"/>
    </location>
</feature>
<evidence type="ECO:0000256" key="7">
    <source>
        <dbReference type="ARBA" id="ARBA00022840"/>
    </source>
</evidence>
<feature type="active site" evidence="10">
    <location>
        <position position="80"/>
    </location>
</feature>
<dbReference type="GO" id="GO:0000155">
    <property type="term" value="F:phosphorelay sensor kinase activity"/>
    <property type="evidence" value="ECO:0007669"/>
    <property type="project" value="InterPro"/>
</dbReference>
<evidence type="ECO:0000256" key="12">
    <source>
        <dbReference type="SAM" id="Coils"/>
    </source>
</evidence>
<keyword evidence="6" id="KW-0418">Kinase</keyword>
<dbReference type="Gene3D" id="3.30.565.10">
    <property type="entry name" value="Histidine kinase-like ATPase, C-terminal domain"/>
    <property type="match status" value="1"/>
</dbReference>
<feature type="modified residue" description="4-aspartylphosphate" evidence="11">
    <location>
        <position position="1438"/>
    </location>
</feature>
<dbReference type="SMART" id="SM00138">
    <property type="entry name" value="MeTrc"/>
    <property type="match status" value="1"/>
</dbReference>
<evidence type="ECO:0000313" key="21">
    <source>
        <dbReference type="Proteomes" id="UP000244523"/>
    </source>
</evidence>
<dbReference type="InterPro" id="IPR000780">
    <property type="entry name" value="CheR_MeTrfase"/>
</dbReference>
<dbReference type="InterPro" id="IPR050903">
    <property type="entry name" value="Bact_Chemotaxis_MeTrfase"/>
</dbReference>
<dbReference type="SUPFAM" id="SSF47384">
    <property type="entry name" value="Homodimeric domain of signal transducing histidine kinase"/>
    <property type="match status" value="1"/>
</dbReference>
<dbReference type="Pfam" id="PF02518">
    <property type="entry name" value="HATPase_c"/>
    <property type="match status" value="1"/>
</dbReference>
<protein>
    <recommendedName>
        <fullName evidence="9">Sensor protein FixL</fullName>
        <ecNumber evidence="2">2.7.13.3</ecNumber>
    </recommendedName>
</protein>
<feature type="domain" description="Response regulatory" evidence="15">
    <location>
        <begin position="1388"/>
        <end position="1504"/>
    </location>
</feature>
<dbReference type="InterPro" id="IPR029063">
    <property type="entry name" value="SAM-dependent_MTases_sf"/>
</dbReference>
<dbReference type="Pfam" id="PF01339">
    <property type="entry name" value="CheB_methylest"/>
    <property type="match status" value="1"/>
</dbReference>
<keyword evidence="11" id="KW-0597">Phosphoprotein</keyword>
<dbReference type="InterPro" id="IPR022642">
    <property type="entry name" value="CheR_C"/>
</dbReference>
<dbReference type="InterPro" id="IPR000014">
    <property type="entry name" value="PAS"/>
</dbReference>
<dbReference type="SMART" id="SM00387">
    <property type="entry name" value="HATPase_c"/>
    <property type="match status" value="1"/>
</dbReference>
<keyword evidence="10" id="KW-0378">Hydrolase</keyword>
<dbReference type="PANTHER" id="PTHR24422">
    <property type="entry name" value="CHEMOTAXIS PROTEIN METHYLTRANSFERASE"/>
    <property type="match status" value="1"/>
</dbReference>
<organism evidence="20 21">
    <name type="scientific">Yoonia sediminilitoris</name>
    <dbReference type="NCBI Taxonomy" id="1286148"/>
    <lineage>
        <taxon>Bacteria</taxon>
        <taxon>Pseudomonadati</taxon>
        <taxon>Pseudomonadota</taxon>
        <taxon>Alphaproteobacteria</taxon>
        <taxon>Rhodobacterales</taxon>
        <taxon>Paracoccaceae</taxon>
        <taxon>Yoonia</taxon>
    </lineage>
</organism>
<dbReference type="GO" id="GO:0000156">
    <property type="term" value="F:phosphorelay response regulator activity"/>
    <property type="evidence" value="ECO:0007669"/>
    <property type="project" value="InterPro"/>
</dbReference>
<keyword evidence="4" id="KW-0808">Transferase</keyword>
<feature type="domain" description="PAC" evidence="17">
    <location>
        <begin position="950"/>
        <end position="1002"/>
    </location>
</feature>
<dbReference type="EC" id="2.7.13.3" evidence="2"/>
<dbReference type="Pfam" id="PF03705">
    <property type="entry name" value="CheR_N"/>
    <property type="match status" value="1"/>
</dbReference>
<evidence type="ECO:0000256" key="4">
    <source>
        <dbReference type="ARBA" id="ARBA00022679"/>
    </source>
</evidence>
<dbReference type="InterPro" id="IPR000673">
    <property type="entry name" value="Sig_transdc_resp-reg_Me-estase"/>
</dbReference>
<dbReference type="SMART" id="SM00091">
    <property type="entry name" value="PAS"/>
    <property type="match status" value="3"/>
</dbReference>
<dbReference type="InterPro" id="IPR036890">
    <property type="entry name" value="HATPase_C_sf"/>
</dbReference>
<dbReference type="PROSITE" id="PS50110">
    <property type="entry name" value="RESPONSE_REGULATORY"/>
    <property type="match status" value="1"/>
</dbReference>
<comment type="function">
    <text evidence="8">Putative oxygen sensor; modulates the activity of FixJ, a transcriptional activator of nitrogen fixation fixK gene. FixL probably acts as a kinase that phosphorylates FixJ.</text>
</comment>
<dbReference type="Gene3D" id="3.40.50.2300">
    <property type="match status" value="1"/>
</dbReference>
<dbReference type="PROSITE" id="PS50123">
    <property type="entry name" value="CHER"/>
    <property type="match status" value="1"/>
</dbReference>
<evidence type="ECO:0000259" key="19">
    <source>
        <dbReference type="PROSITE" id="PS50123"/>
    </source>
</evidence>
<dbReference type="CDD" id="cd16434">
    <property type="entry name" value="CheB-CheR_fusion"/>
    <property type="match status" value="1"/>
</dbReference>
<dbReference type="SUPFAM" id="SSF53335">
    <property type="entry name" value="S-adenosyl-L-methionine-dependent methyltransferases"/>
    <property type="match status" value="1"/>
</dbReference>
<feature type="active site" evidence="10">
    <location>
        <position position="53"/>
    </location>
</feature>
<dbReference type="PANTHER" id="PTHR24422:SF27">
    <property type="entry name" value="PROTEIN-GLUTAMATE O-METHYLTRANSFERASE"/>
    <property type="match status" value="1"/>
</dbReference>
<evidence type="ECO:0000313" key="20">
    <source>
        <dbReference type="EMBL" id="PUB12437.1"/>
    </source>
</evidence>
<dbReference type="InterPro" id="IPR036097">
    <property type="entry name" value="HisK_dim/P_sf"/>
</dbReference>
<evidence type="ECO:0000256" key="6">
    <source>
        <dbReference type="ARBA" id="ARBA00022777"/>
    </source>
</evidence>
<dbReference type="Pfam" id="PF00989">
    <property type="entry name" value="PAS"/>
    <property type="match status" value="1"/>
</dbReference>
<dbReference type="Gene3D" id="1.10.287.130">
    <property type="match status" value="1"/>
</dbReference>
<dbReference type="GO" id="GO:0005737">
    <property type="term" value="C:cytoplasm"/>
    <property type="evidence" value="ECO:0007669"/>
    <property type="project" value="InterPro"/>
</dbReference>
<evidence type="ECO:0000256" key="8">
    <source>
        <dbReference type="ARBA" id="ARBA00059827"/>
    </source>
</evidence>
<keyword evidence="3 10" id="KW-0145">Chemotaxis</keyword>
<feature type="domain" description="CheB-type methylesterase" evidence="18">
    <location>
        <begin position="42"/>
        <end position="230"/>
    </location>
</feature>
<evidence type="ECO:0000256" key="1">
    <source>
        <dbReference type="ARBA" id="ARBA00000085"/>
    </source>
</evidence>
<feature type="region of interest" description="Disordered" evidence="13">
    <location>
        <begin position="1"/>
        <end position="42"/>
    </location>
</feature>
<evidence type="ECO:0000259" key="18">
    <source>
        <dbReference type="PROSITE" id="PS50122"/>
    </source>
</evidence>
<dbReference type="SUPFAM" id="SSF52172">
    <property type="entry name" value="CheY-like"/>
    <property type="match status" value="1"/>
</dbReference>
<evidence type="ECO:0000256" key="5">
    <source>
        <dbReference type="ARBA" id="ARBA00022741"/>
    </source>
</evidence>
<dbReference type="PROSITE" id="PS50109">
    <property type="entry name" value="HIS_KIN"/>
    <property type="match status" value="1"/>
</dbReference>
<accession>A0A2T6KC00</accession>
<evidence type="ECO:0000256" key="2">
    <source>
        <dbReference type="ARBA" id="ARBA00012438"/>
    </source>
</evidence>
<dbReference type="GO" id="GO:0008984">
    <property type="term" value="F:protein-glutamate methylesterase activity"/>
    <property type="evidence" value="ECO:0007669"/>
    <property type="project" value="InterPro"/>
</dbReference>
<dbReference type="GO" id="GO:0006935">
    <property type="term" value="P:chemotaxis"/>
    <property type="evidence" value="ECO:0007669"/>
    <property type="project" value="UniProtKB-UniRule"/>
</dbReference>
<dbReference type="InterPro" id="IPR013767">
    <property type="entry name" value="PAS_fold"/>
</dbReference>
<proteinExistence type="predicted"/>
<feature type="compositionally biased region" description="Basic residues" evidence="13">
    <location>
        <begin position="1"/>
        <end position="33"/>
    </location>
</feature>
<evidence type="ECO:0000259" key="17">
    <source>
        <dbReference type="PROSITE" id="PS50113"/>
    </source>
</evidence>
<evidence type="ECO:0000259" key="14">
    <source>
        <dbReference type="PROSITE" id="PS50109"/>
    </source>
</evidence>
<dbReference type="Gene3D" id="3.40.50.150">
    <property type="entry name" value="Vaccinia Virus protein VP39"/>
    <property type="match status" value="1"/>
</dbReference>
<dbReference type="NCBIfam" id="TIGR00229">
    <property type="entry name" value="sensory_box"/>
    <property type="match status" value="2"/>
</dbReference>
<dbReference type="InterPro" id="IPR035965">
    <property type="entry name" value="PAS-like_dom_sf"/>
</dbReference>
<evidence type="ECO:0000259" key="15">
    <source>
        <dbReference type="PROSITE" id="PS50110"/>
    </source>
</evidence>
<evidence type="ECO:0000256" key="10">
    <source>
        <dbReference type="PROSITE-ProRule" id="PRU00050"/>
    </source>
</evidence>
<dbReference type="GO" id="GO:0005524">
    <property type="term" value="F:ATP binding"/>
    <property type="evidence" value="ECO:0007669"/>
    <property type="project" value="UniProtKB-KW"/>
</dbReference>
<dbReference type="Pfam" id="PF00072">
    <property type="entry name" value="Response_reg"/>
    <property type="match status" value="1"/>
</dbReference>
<dbReference type="Pfam" id="PF13596">
    <property type="entry name" value="PAS_10"/>
    <property type="match status" value="1"/>
</dbReference>
<evidence type="ECO:0000256" key="3">
    <source>
        <dbReference type="ARBA" id="ARBA00022500"/>
    </source>
</evidence>
<dbReference type="SUPFAM" id="SSF55874">
    <property type="entry name" value="ATPase domain of HSP90 chaperone/DNA topoisomerase II/histidine kinase"/>
    <property type="match status" value="1"/>
</dbReference>
<dbReference type="InterPro" id="IPR000700">
    <property type="entry name" value="PAS-assoc_C"/>
</dbReference>
<dbReference type="InterPro" id="IPR005467">
    <property type="entry name" value="His_kinase_dom"/>
</dbReference>
<dbReference type="InterPro" id="IPR011006">
    <property type="entry name" value="CheY-like_superfamily"/>
</dbReference>
<keyword evidence="7" id="KW-0067">ATP-binding</keyword>
<dbReference type="Gene3D" id="3.40.50.180">
    <property type="entry name" value="Methylesterase CheB, C-terminal domain"/>
    <property type="match status" value="1"/>
</dbReference>
<dbReference type="PRINTS" id="PR00996">
    <property type="entry name" value="CHERMTFRASE"/>
</dbReference>
<feature type="domain" description="PAC" evidence="17">
    <location>
        <begin position="824"/>
        <end position="874"/>
    </location>
</feature>
<dbReference type="GO" id="GO:0006355">
    <property type="term" value="P:regulation of DNA-templated transcription"/>
    <property type="evidence" value="ECO:0007669"/>
    <property type="project" value="InterPro"/>
</dbReference>
<dbReference type="GO" id="GO:0008757">
    <property type="term" value="F:S-adenosylmethionine-dependent methyltransferase activity"/>
    <property type="evidence" value="ECO:0007669"/>
    <property type="project" value="InterPro"/>
</dbReference>
<dbReference type="InterPro" id="IPR022641">
    <property type="entry name" value="CheR_N"/>
</dbReference>
<dbReference type="SMART" id="SM00448">
    <property type="entry name" value="REC"/>
    <property type="match status" value="1"/>
</dbReference>
<keyword evidence="21" id="KW-1185">Reference proteome</keyword>
<keyword evidence="12" id="KW-0175">Coiled coil</keyword>
<evidence type="ECO:0000256" key="13">
    <source>
        <dbReference type="SAM" id="MobiDB-lite"/>
    </source>
</evidence>
<reference evidence="20 21" key="1">
    <citation type="submission" date="2018-04" db="EMBL/GenBank/DDBJ databases">
        <title>Genomic Encyclopedia of Archaeal and Bacterial Type Strains, Phase II (KMG-II): from individual species to whole genera.</title>
        <authorList>
            <person name="Goeker M."/>
        </authorList>
    </citation>
    <scope>NUCLEOTIDE SEQUENCE [LARGE SCALE GENOMIC DNA]</scope>
    <source>
        <strain evidence="20 21">DSM 29955</strain>
    </source>
</reference>
<dbReference type="InterPro" id="IPR003594">
    <property type="entry name" value="HATPase_dom"/>
</dbReference>
<gene>
    <name evidence="20" type="ORF">C8N45_11076</name>
</gene>
<dbReference type="PROSITE" id="PS50112">
    <property type="entry name" value="PAS"/>
    <property type="match status" value="1"/>
</dbReference>
<evidence type="ECO:0000256" key="9">
    <source>
        <dbReference type="ARBA" id="ARBA00070616"/>
    </source>
</evidence>